<dbReference type="Proteomes" id="UP001144313">
    <property type="component" value="Unassembled WGS sequence"/>
</dbReference>
<dbReference type="InterPro" id="IPR038765">
    <property type="entry name" value="Papain-like_cys_pep_sf"/>
</dbReference>
<evidence type="ECO:0000256" key="3">
    <source>
        <dbReference type="ARBA" id="ARBA00022801"/>
    </source>
</evidence>
<evidence type="ECO:0000256" key="1">
    <source>
        <dbReference type="ARBA" id="ARBA00007074"/>
    </source>
</evidence>
<keyword evidence="9" id="KW-1185">Reference proteome</keyword>
<dbReference type="GO" id="GO:0006508">
    <property type="term" value="P:proteolysis"/>
    <property type="evidence" value="ECO:0007669"/>
    <property type="project" value="UniProtKB-KW"/>
</dbReference>
<dbReference type="AlphaFoldDB" id="A0A9W6LIR8"/>
<evidence type="ECO:0000256" key="2">
    <source>
        <dbReference type="ARBA" id="ARBA00022670"/>
    </source>
</evidence>
<evidence type="ECO:0000313" key="8">
    <source>
        <dbReference type="EMBL" id="GLI44685.1"/>
    </source>
</evidence>
<evidence type="ECO:0000256" key="6">
    <source>
        <dbReference type="SAM" id="MobiDB-lite"/>
    </source>
</evidence>
<dbReference type="EMBL" id="BSDT01000001">
    <property type="protein sequence ID" value="GLI44685.1"/>
    <property type="molecule type" value="Genomic_DNA"/>
</dbReference>
<feature type="coiled-coil region" evidence="5">
    <location>
        <begin position="69"/>
        <end position="103"/>
    </location>
</feature>
<dbReference type="Gene3D" id="3.90.1720.10">
    <property type="entry name" value="endopeptidase domain like (from Nostoc punctiforme)"/>
    <property type="match status" value="1"/>
</dbReference>
<sequence>MTASVLKHNESDLDSQQRQFLARAATTHRLTALALAHFAAAMVVAAAAPAQAADIVLAEADSSEIQAHVDDLVSERASVDGEIERLEAERSELSALIERTILEFGTVEAQLTRATEVISAADDDLSSKIEPLAELRNEQAFRYEASERAGERLDVIAPRISHLTDRSEDLSANIRTAERALQEAEERERERQETSSRSSTTAVESGRAPASADSVVGFAYDQIGKPYGSGMTGPDAYDCSGLVVAAFSQSGVQLPRTSQSQWAETAPVGRSELAPGDLVFSHGLGHVAIYIGENQVIHATKPGDTVKTASIDHLPVDGYRRVRT</sequence>
<evidence type="ECO:0000259" key="7">
    <source>
        <dbReference type="PROSITE" id="PS51935"/>
    </source>
</evidence>
<keyword evidence="2" id="KW-0645">Protease</keyword>
<dbReference type="PROSITE" id="PS51935">
    <property type="entry name" value="NLPC_P60"/>
    <property type="match status" value="1"/>
</dbReference>
<dbReference type="RefSeq" id="WP_270117328.1">
    <property type="nucleotide sequence ID" value="NZ_BAAAOL010000001.1"/>
</dbReference>
<feature type="region of interest" description="Disordered" evidence="6">
    <location>
        <begin position="180"/>
        <end position="208"/>
    </location>
</feature>
<organism evidence="8 9">
    <name type="scientific">Glycomyces algeriensis</name>
    <dbReference type="NCBI Taxonomy" id="256037"/>
    <lineage>
        <taxon>Bacteria</taxon>
        <taxon>Bacillati</taxon>
        <taxon>Actinomycetota</taxon>
        <taxon>Actinomycetes</taxon>
        <taxon>Glycomycetales</taxon>
        <taxon>Glycomycetaceae</taxon>
        <taxon>Glycomyces</taxon>
    </lineage>
</organism>
<keyword evidence="5" id="KW-0175">Coiled coil</keyword>
<gene>
    <name evidence="8" type="ORF">GALLR39Z86_45350</name>
</gene>
<keyword evidence="3" id="KW-0378">Hydrolase</keyword>
<dbReference type="SUPFAM" id="SSF54001">
    <property type="entry name" value="Cysteine proteinases"/>
    <property type="match status" value="1"/>
</dbReference>
<dbReference type="PANTHER" id="PTHR47359:SF3">
    <property type="entry name" value="NLP_P60 DOMAIN-CONTAINING PROTEIN-RELATED"/>
    <property type="match status" value="1"/>
</dbReference>
<evidence type="ECO:0000313" key="9">
    <source>
        <dbReference type="Proteomes" id="UP001144313"/>
    </source>
</evidence>
<feature type="compositionally biased region" description="Basic and acidic residues" evidence="6">
    <location>
        <begin position="180"/>
        <end position="194"/>
    </location>
</feature>
<evidence type="ECO:0000256" key="4">
    <source>
        <dbReference type="ARBA" id="ARBA00022807"/>
    </source>
</evidence>
<keyword evidence="4" id="KW-0788">Thiol protease</keyword>
<dbReference type="GO" id="GO:0008234">
    <property type="term" value="F:cysteine-type peptidase activity"/>
    <property type="evidence" value="ECO:0007669"/>
    <property type="project" value="UniProtKB-KW"/>
</dbReference>
<feature type="domain" description="NlpC/P60" evidence="7">
    <location>
        <begin position="209"/>
        <end position="324"/>
    </location>
</feature>
<dbReference type="InterPro" id="IPR000064">
    <property type="entry name" value="NLP_P60_dom"/>
</dbReference>
<dbReference type="InterPro" id="IPR051794">
    <property type="entry name" value="PG_Endopeptidase_C40"/>
</dbReference>
<reference evidence="8" key="1">
    <citation type="submission" date="2022-12" db="EMBL/GenBank/DDBJ databases">
        <title>Reference genome sequencing for broad-spectrum identification of bacterial and archaeal isolates by mass spectrometry.</title>
        <authorList>
            <person name="Sekiguchi Y."/>
            <person name="Tourlousse D.M."/>
        </authorList>
    </citation>
    <scope>NUCLEOTIDE SEQUENCE</scope>
    <source>
        <strain evidence="8">LLR39Z86</strain>
    </source>
</reference>
<name>A0A9W6LIR8_9ACTN</name>
<dbReference type="Pfam" id="PF00877">
    <property type="entry name" value="NLPC_P60"/>
    <property type="match status" value="1"/>
</dbReference>
<accession>A0A9W6LIR8</accession>
<comment type="caution">
    <text evidence="8">The sequence shown here is derived from an EMBL/GenBank/DDBJ whole genome shotgun (WGS) entry which is preliminary data.</text>
</comment>
<evidence type="ECO:0000256" key="5">
    <source>
        <dbReference type="SAM" id="Coils"/>
    </source>
</evidence>
<comment type="similarity">
    <text evidence="1">Belongs to the peptidase C40 family.</text>
</comment>
<protein>
    <recommendedName>
        <fullName evidence="7">NlpC/P60 domain-containing protein</fullName>
    </recommendedName>
</protein>
<dbReference type="PANTHER" id="PTHR47359">
    <property type="entry name" value="PEPTIDOGLYCAN DL-ENDOPEPTIDASE CWLO"/>
    <property type="match status" value="1"/>
</dbReference>
<proteinExistence type="inferred from homology"/>